<accession>A0ABX1AGC4</accession>
<keyword evidence="2" id="KW-0472">Membrane</keyword>
<proteinExistence type="predicted"/>
<gene>
    <name evidence="3" type="ORF">HCJ92_01610</name>
</gene>
<protein>
    <submittedName>
        <fullName evidence="3">DUF4229 domain-containing protein</fullName>
    </submittedName>
</protein>
<reference evidence="3 4" key="1">
    <citation type="submission" date="2020-03" db="EMBL/GenBank/DDBJ databases">
        <title>Draft genome of Streptomyces sp. ventii, isolated from the Axial Seamount in the Pacific Ocean, and resequencing of the two type strains Streptomyces lonarensis strain NCL 716 and Streptomyces bohaiensis strain 11A07.</title>
        <authorList>
            <person name="Loughran R.M."/>
            <person name="Pfannmuller K.M."/>
            <person name="Wasson B.J."/>
            <person name="Deadmond M.C."/>
            <person name="Paddock B.E."/>
            <person name="Koyack M.J."/>
            <person name="Gallegos D.A."/>
            <person name="Mitchell E.A."/>
            <person name="Ushijima B."/>
            <person name="Saw J.H."/>
            <person name="Mcphail K.L."/>
            <person name="Videau P."/>
        </authorList>
    </citation>
    <scope>NUCLEOTIDE SEQUENCE [LARGE SCALE GENOMIC DNA]</scope>
    <source>
        <strain evidence="4">5675061</strain>
    </source>
</reference>
<name>A0ABX1AGC4_9ACTN</name>
<dbReference type="Proteomes" id="UP000746503">
    <property type="component" value="Unassembled WGS sequence"/>
</dbReference>
<evidence type="ECO:0000313" key="3">
    <source>
        <dbReference type="EMBL" id="NJP65011.1"/>
    </source>
</evidence>
<keyword evidence="4" id="KW-1185">Reference proteome</keyword>
<evidence type="ECO:0000313" key="4">
    <source>
        <dbReference type="Proteomes" id="UP000746503"/>
    </source>
</evidence>
<sequence length="126" mass="12892">MRVGIFVACLAVVTGLAHLGLIPAGIGTSNPLWLIALAILISSPISFMVLSRQREAMSEQVGGAVVRTRQRLHANRTMEDDVDDAARAPVPAQGDAAGGEDERRGEGTGASAEGGASGVAATGKRD</sequence>
<dbReference type="EMBL" id="JAAVJB010000006">
    <property type="protein sequence ID" value="NJP65011.1"/>
    <property type="molecule type" value="Genomic_DNA"/>
</dbReference>
<organism evidence="3 4">
    <name type="scientific">Streptomyces spiramenti</name>
    <dbReference type="NCBI Taxonomy" id="2720606"/>
    <lineage>
        <taxon>Bacteria</taxon>
        <taxon>Bacillati</taxon>
        <taxon>Actinomycetota</taxon>
        <taxon>Actinomycetes</taxon>
        <taxon>Kitasatosporales</taxon>
        <taxon>Streptomycetaceae</taxon>
        <taxon>Streptomyces</taxon>
    </lineage>
</organism>
<evidence type="ECO:0000256" key="1">
    <source>
        <dbReference type="SAM" id="MobiDB-lite"/>
    </source>
</evidence>
<feature type="compositionally biased region" description="Low complexity" evidence="1">
    <location>
        <begin position="109"/>
        <end position="126"/>
    </location>
</feature>
<keyword evidence="2" id="KW-1133">Transmembrane helix</keyword>
<feature type="region of interest" description="Disordered" evidence="1">
    <location>
        <begin position="72"/>
        <end position="126"/>
    </location>
</feature>
<feature type="transmembrane region" description="Helical" evidence="2">
    <location>
        <begin position="33"/>
        <end position="50"/>
    </location>
</feature>
<dbReference type="Pfam" id="PF14012">
    <property type="entry name" value="DUF4229"/>
    <property type="match status" value="1"/>
</dbReference>
<comment type="caution">
    <text evidence="3">The sequence shown here is derived from an EMBL/GenBank/DDBJ whole genome shotgun (WGS) entry which is preliminary data.</text>
</comment>
<evidence type="ECO:0000256" key="2">
    <source>
        <dbReference type="SAM" id="Phobius"/>
    </source>
</evidence>
<dbReference type="InterPro" id="IPR025323">
    <property type="entry name" value="DUF4229"/>
</dbReference>
<keyword evidence="2" id="KW-0812">Transmembrane</keyword>